<dbReference type="InterPro" id="IPR045861">
    <property type="entry name" value="CorA_cytoplasmic_dom"/>
</dbReference>
<keyword evidence="3" id="KW-0813">Transport</keyword>
<feature type="region of interest" description="Disordered" evidence="8">
    <location>
        <begin position="1"/>
        <end position="22"/>
    </location>
</feature>
<sequence length="1050" mass="116611">MDSTTQEQQTIDGFQTEKPDMGLKNTSTQEVVASELFHEENFFTRYGLNLASFKKGHYGKGSLELKRPMQARHLNMIAIGGAIGAGFFVGSGRALSSGGPASLIICFCLTGILIFNVVFALGELAVMYPISGGFYTYSTRFIDPSWGFAMGWNYIFSWAIILPLELTVCGMVIRYWDNSTSIGLWITIFIVALLFLNLFGGIGYAEEEFWASLLKIITISTFMVISVVLICGGGPSSGRYDDYWGTRLWQDPGPFRYGFRGFCSVFVTAAFSFNGSELVGLAAAESKNPTKALPSAIKQVFWRVTLFYVLGLSLIGLLIRSDDPRLISESAYADVSASPFVLVGLYAGLRGYDHFINAVILISVLSVGMSCVFGGSRTLTALAQQGYAPEIFTYIDRSGRPLASTIFMLAFGPLAYVNLSTSGPVVFDWLLALGGLAATFSWGSICLAHIRFRQAWSYHGHTLDEIPFQAVGGVYGSWLGLFLCFIVLAAQNSNMSDDEDHASIGRYDHRAPRSDRACSPDSRSDRQSRRCPTPSSVKAFASARQRGRLSISSETQGIERRDDARRGSYVAYGASLRSDDARSSRSSRSRPGTVDFDDSESLASLATIRSSDTDISRPARMAQSNHELSINFNVLDALIELEQSERPTPHAFESFQSSGMETNHFPMVTSDGDFMELPPRLSSDSKQAHGMTAAQQQPKPIRFSFFSSAWESTLHAAEFGDLLLPGEDVRNLFHASQETANGVWWLHLNNPTPTEVVAISSAFGIHPLTIEDISTQESREKIELFPSYYFASFRSFHVVEEPEGIEFEPFSMYLVVFREGIITFSFAPETHASKVRFRISQLTEHVSLSSDWICYALIDDIVDSFLPAITQIEREADKIEDEVFITRPEDHQAFLQRMSRSRANLTGLMRLLGGKVDVLRAFVKRCNENYKVTPRMDIGLYLGDIQDHVVTMINSLVQFETILSRCRSNYLAQLSIDNVTQGNRTNEFLSRITVIASVLVPLNLVCFLFGMNVRVPWGQDDNLNAWLGITSGIILFVLLSLLVAKRLKYI</sequence>
<dbReference type="Gene3D" id="1.20.58.340">
    <property type="entry name" value="Magnesium transport protein CorA, transmembrane region"/>
    <property type="match status" value="2"/>
</dbReference>
<evidence type="ECO:0000256" key="1">
    <source>
        <dbReference type="ARBA" id="ARBA00004141"/>
    </source>
</evidence>
<dbReference type="Pfam" id="PF01544">
    <property type="entry name" value="CorA"/>
    <property type="match status" value="1"/>
</dbReference>
<feature type="region of interest" description="Disordered" evidence="8">
    <location>
        <begin position="650"/>
        <end position="676"/>
    </location>
</feature>
<dbReference type="Proteomes" id="UP000267145">
    <property type="component" value="Unassembled WGS sequence"/>
</dbReference>
<feature type="transmembrane region" description="Helical" evidence="9">
    <location>
        <begin position="1023"/>
        <end position="1044"/>
    </location>
</feature>
<dbReference type="AlphaFoldDB" id="A0A3M9XYN7"/>
<dbReference type="GO" id="GO:0016020">
    <property type="term" value="C:membrane"/>
    <property type="evidence" value="ECO:0007669"/>
    <property type="project" value="UniProtKB-SubCell"/>
</dbReference>
<dbReference type="InterPro" id="IPR004840">
    <property type="entry name" value="Amino_acid_permease_CS"/>
</dbReference>
<dbReference type="Gene3D" id="3.30.460.20">
    <property type="entry name" value="CorA soluble domain-like"/>
    <property type="match status" value="1"/>
</dbReference>
<evidence type="ECO:0000256" key="5">
    <source>
        <dbReference type="ARBA" id="ARBA00022970"/>
    </source>
</evidence>
<dbReference type="InterPro" id="IPR044089">
    <property type="entry name" value="Alr1-like"/>
</dbReference>
<feature type="compositionally biased region" description="Polar residues" evidence="8">
    <location>
        <begin position="1"/>
        <end position="13"/>
    </location>
</feature>
<feature type="transmembrane region" description="Helical" evidence="9">
    <location>
        <begin position="300"/>
        <end position="319"/>
    </location>
</feature>
<dbReference type="SUPFAM" id="SSF144083">
    <property type="entry name" value="Magnesium transport protein CorA, transmembrane region"/>
    <property type="match status" value="1"/>
</dbReference>
<feature type="transmembrane region" description="Helical" evidence="9">
    <location>
        <begin position="182"/>
        <end position="204"/>
    </location>
</feature>
<feature type="transmembrane region" description="Helical" evidence="9">
    <location>
        <begin position="74"/>
        <end position="95"/>
    </location>
</feature>
<feature type="transmembrane region" description="Helical" evidence="9">
    <location>
        <begin position="216"/>
        <end position="237"/>
    </location>
</feature>
<dbReference type="InterPro" id="IPR004841">
    <property type="entry name" value="AA-permease/SLC12A_dom"/>
</dbReference>
<accession>A0A3M9XYN7</accession>
<dbReference type="InterPro" id="IPR050524">
    <property type="entry name" value="APC_YAT"/>
</dbReference>
<feature type="region of interest" description="Disordered" evidence="8">
    <location>
        <begin position="499"/>
        <end position="564"/>
    </location>
</feature>
<comment type="similarity">
    <text evidence="2">Belongs to the CorA metal ion transporter (MIT) (TC 1.A.35) family.</text>
</comment>
<feature type="transmembrane region" description="Helical" evidence="9">
    <location>
        <begin position="331"/>
        <end position="349"/>
    </location>
</feature>
<organism evidence="11 12">
    <name type="scientific">Verticillium nonalfalfae</name>
    <dbReference type="NCBI Taxonomy" id="1051616"/>
    <lineage>
        <taxon>Eukaryota</taxon>
        <taxon>Fungi</taxon>
        <taxon>Dikarya</taxon>
        <taxon>Ascomycota</taxon>
        <taxon>Pezizomycotina</taxon>
        <taxon>Sordariomycetes</taxon>
        <taxon>Hypocreomycetidae</taxon>
        <taxon>Glomerellales</taxon>
        <taxon>Plectosphaerellaceae</taxon>
        <taxon>Verticillium</taxon>
    </lineage>
</organism>
<proteinExistence type="inferred from homology"/>
<evidence type="ECO:0000313" key="12">
    <source>
        <dbReference type="Proteomes" id="UP000267145"/>
    </source>
</evidence>
<feature type="transmembrane region" description="Helical" evidence="9">
    <location>
        <begin position="429"/>
        <end position="450"/>
    </location>
</feature>
<feature type="transmembrane region" description="Helical" evidence="9">
    <location>
        <begin position="151"/>
        <end position="176"/>
    </location>
</feature>
<dbReference type="PANTHER" id="PTHR43341:SF12">
    <property type="entry name" value="AMINO ACID TRANSPORTER (EUROFUNG)"/>
    <property type="match status" value="1"/>
</dbReference>
<evidence type="ECO:0000256" key="3">
    <source>
        <dbReference type="ARBA" id="ARBA00022448"/>
    </source>
</evidence>
<protein>
    <submittedName>
        <fullName evidence="11">Magnesium and cobalt transport protein CorA</fullName>
    </submittedName>
</protein>
<evidence type="ECO:0000256" key="7">
    <source>
        <dbReference type="ARBA" id="ARBA00023136"/>
    </source>
</evidence>
<dbReference type="CDD" id="cd12829">
    <property type="entry name" value="Alr1p-like"/>
    <property type="match status" value="1"/>
</dbReference>
<evidence type="ECO:0000256" key="6">
    <source>
        <dbReference type="ARBA" id="ARBA00022989"/>
    </source>
</evidence>
<dbReference type="Pfam" id="PF00324">
    <property type="entry name" value="AA_permease"/>
    <property type="match status" value="1"/>
</dbReference>
<feature type="transmembrane region" description="Helical" evidence="9">
    <location>
        <begin position="101"/>
        <end position="130"/>
    </location>
</feature>
<dbReference type="PROSITE" id="PS00218">
    <property type="entry name" value="AMINO_ACID_PERMEASE_1"/>
    <property type="match status" value="1"/>
</dbReference>
<dbReference type="PANTHER" id="PTHR43341">
    <property type="entry name" value="AMINO ACID PERMEASE"/>
    <property type="match status" value="1"/>
</dbReference>
<dbReference type="GO" id="GO:0015095">
    <property type="term" value="F:magnesium ion transmembrane transporter activity"/>
    <property type="evidence" value="ECO:0007669"/>
    <property type="project" value="InterPro"/>
</dbReference>
<dbReference type="EMBL" id="RBVV01000144">
    <property type="protein sequence ID" value="RNJ53377.1"/>
    <property type="molecule type" value="Genomic_DNA"/>
</dbReference>
<keyword evidence="12" id="KW-1185">Reference proteome</keyword>
<evidence type="ECO:0000256" key="8">
    <source>
        <dbReference type="SAM" id="MobiDB-lite"/>
    </source>
</evidence>
<keyword evidence="5" id="KW-0029">Amino-acid transport</keyword>
<reference evidence="11 12" key="1">
    <citation type="submission" date="2018-10" db="EMBL/GenBank/DDBJ databases">
        <title>Genome sequence of Verticillium nonalfalfae VnAa140.</title>
        <authorList>
            <person name="Stajich J.E."/>
            <person name="Kasson M.T."/>
        </authorList>
    </citation>
    <scope>NUCLEOTIDE SEQUENCE [LARGE SCALE GENOMIC DNA]</scope>
    <source>
        <strain evidence="11 12">VnAa140</strain>
    </source>
</reference>
<keyword evidence="7 9" id="KW-0472">Membrane</keyword>
<feature type="domain" description="Amino acid permease/ SLC12A" evidence="10">
    <location>
        <begin position="73"/>
        <end position="492"/>
    </location>
</feature>
<evidence type="ECO:0000256" key="4">
    <source>
        <dbReference type="ARBA" id="ARBA00022692"/>
    </source>
</evidence>
<comment type="caution">
    <text evidence="11">The sequence shown here is derived from an EMBL/GenBank/DDBJ whole genome shotgun (WGS) entry which is preliminary data.</text>
</comment>
<dbReference type="STRING" id="1051616.A0A3M9XYN7"/>
<evidence type="ECO:0000256" key="2">
    <source>
        <dbReference type="ARBA" id="ARBA00009765"/>
    </source>
</evidence>
<evidence type="ECO:0000313" key="11">
    <source>
        <dbReference type="EMBL" id="RNJ53377.1"/>
    </source>
</evidence>
<evidence type="ECO:0000256" key="9">
    <source>
        <dbReference type="SAM" id="Phobius"/>
    </source>
</evidence>
<feature type="transmembrane region" description="Helical" evidence="9">
    <location>
        <begin position="470"/>
        <end position="490"/>
    </location>
</feature>
<feature type="transmembrane region" description="Helical" evidence="9">
    <location>
        <begin position="988"/>
        <end position="1011"/>
    </location>
</feature>
<dbReference type="FunFam" id="1.20.1740.10:FF:000001">
    <property type="entry name" value="Amino acid permease"/>
    <property type="match status" value="1"/>
</dbReference>
<evidence type="ECO:0000259" key="10">
    <source>
        <dbReference type="Pfam" id="PF00324"/>
    </source>
</evidence>
<dbReference type="GeneID" id="39605677"/>
<dbReference type="RefSeq" id="XP_028491535.1">
    <property type="nucleotide sequence ID" value="XM_028636205.1"/>
</dbReference>
<feature type="transmembrane region" description="Helical" evidence="9">
    <location>
        <begin position="356"/>
        <end position="379"/>
    </location>
</feature>
<keyword evidence="4 9" id="KW-0812">Transmembrane</keyword>
<name>A0A3M9XYN7_9PEZI</name>
<comment type="subcellular location">
    <subcellularLocation>
        <location evidence="1">Membrane</location>
        <topology evidence="1">Multi-pass membrane protein</topology>
    </subcellularLocation>
</comment>
<dbReference type="SUPFAM" id="SSF143865">
    <property type="entry name" value="CorA soluble domain-like"/>
    <property type="match status" value="1"/>
</dbReference>
<keyword evidence="6 9" id="KW-1133">Transmembrane helix</keyword>
<gene>
    <name evidence="11" type="primary">MGT2_1</name>
    <name evidence="11" type="ORF">D7B24_001988</name>
</gene>
<dbReference type="Gene3D" id="1.20.1740.10">
    <property type="entry name" value="Amino acid/polyamine transporter I"/>
    <property type="match status" value="1"/>
</dbReference>
<dbReference type="InterPro" id="IPR002523">
    <property type="entry name" value="MgTranspt_CorA/ZnTranspt_ZntB"/>
</dbReference>
<dbReference type="GO" id="GO:0015171">
    <property type="term" value="F:amino acid transmembrane transporter activity"/>
    <property type="evidence" value="ECO:0007669"/>
    <property type="project" value="TreeGrafter"/>
</dbReference>
<feature type="compositionally biased region" description="Basic and acidic residues" evidence="8">
    <location>
        <begin position="501"/>
        <end position="528"/>
    </location>
</feature>
<feature type="transmembrane region" description="Helical" evidence="9">
    <location>
        <begin position="399"/>
        <end position="417"/>
    </location>
</feature>
<dbReference type="InterPro" id="IPR045863">
    <property type="entry name" value="CorA_TM1_TM2"/>
</dbReference>
<feature type="transmembrane region" description="Helical" evidence="9">
    <location>
        <begin position="257"/>
        <end position="279"/>
    </location>
</feature>